<accession>A0ABY7M0Z0</accession>
<reference evidence="2" key="1">
    <citation type="submission" date="2022-12" db="EMBL/GenBank/DDBJ databases">
        <title>Genomic Characterization of Candidatus Phytoplasma sacchari in China.</title>
        <authorList>
            <person name="Zhang R.-Y."/>
        </authorList>
    </citation>
    <scope>NUCLEOTIDE SEQUENCE [LARGE SCALE GENOMIC DNA]</scope>
    <source>
        <strain evidence="2">SCWL1</strain>
    </source>
</reference>
<dbReference type="EMBL" id="CP115156">
    <property type="protein sequence ID" value="WBL31299.1"/>
    <property type="molecule type" value="Genomic_DNA"/>
</dbReference>
<sequence>MENKRRIQYKNIFISYLDEKESFDEKDIKEFFINLIKIYDNKINYLMVGKKDKRFNILLILDKKPNFRNIEIFNLIIENKKSSKAMATLEPSIIKNAISPEDIYNKIISKNNKICEYGIPIFIRNISEKKRKEQDEDAHNYIKKLKKEFDIDLEMTTEGTMKILYEYLDETDNYWYIEKTSTLRQVEKTHFTRVKKLADLLNIRELKTFDLNDSQIKFIINHIKTQIQRLRDGHRAISLIIEGIKKIGKTDLIWSILKELNIVFNYMNKRINFSRKRYDDEIAEIDIWDDFRPGYFIEKDLFESTFGGQLGFTVETAKHEPDRDIFKRKLNIFICNPHNSFENFFNQHLSYKEYLDGENGDRTAIFLKLKNKLLFKVEEKEKGLQELAEEMFEKEKVEAISKRKRGRSRKAKEND</sequence>
<evidence type="ECO:0000313" key="2">
    <source>
        <dbReference type="EMBL" id="WBL31299.1"/>
    </source>
</evidence>
<feature type="coiled-coil region" evidence="1">
    <location>
        <begin position="370"/>
        <end position="397"/>
    </location>
</feature>
<keyword evidence="1" id="KW-0175">Coiled coil</keyword>
<gene>
    <name evidence="2" type="ORF">O7R10_01670</name>
</gene>
<dbReference type="Proteomes" id="UP001210120">
    <property type="component" value="Chromosome"/>
</dbReference>
<proteinExistence type="predicted"/>
<protein>
    <submittedName>
        <fullName evidence="2">Replication protein</fullName>
    </submittedName>
</protein>
<organism evidence="2 3">
    <name type="scientific">Candidatus Phytoplasma sacchari</name>
    <dbReference type="NCBI Taxonomy" id="2609813"/>
    <lineage>
        <taxon>Bacteria</taxon>
        <taxon>Bacillati</taxon>
        <taxon>Mycoplasmatota</taxon>
        <taxon>Mollicutes</taxon>
        <taxon>Acholeplasmatales</taxon>
        <taxon>Acholeplasmataceae</taxon>
        <taxon>Candidatus Phytoplasma</taxon>
        <taxon>16SrXI (Rice yellow dwarf group)</taxon>
    </lineage>
</organism>
<keyword evidence="3" id="KW-1185">Reference proteome</keyword>
<evidence type="ECO:0000313" key="3">
    <source>
        <dbReference type="Proteomes" id="UP001210120"/>
    </source>
</evidence>
<name>A0ABY7M0Z0_9MOLU</name>
<evidence type="ECO:0000256" key="1">
    <source>
        <dbReference type="SAM" id="Coils"/>
    </source>
</evidence>